<proteinExistence type="predicted"/>
<dbReference type="Proteomes" id="UP000198959">
    <property type="component" value="Unassembled WGS sequence"/>
</dbReference>
<dbReference type="AlphaFoldDB" id="A0A1C6SIU3"/>
<keyword evidence="2" id="KW-1185">Reference proteome</keyword>
<gene>
    <name evidence="1" type="ORF">GA0074692_2732</name>
</gene>
<reference evidence="2" key="1">
    <citation type="submission" date="2016-06" db="EMBL/GenBank/DDBJ databases">
        <authorList>
            <person name="Varghese N."/>
            <person name="Submissions Spin"/>
        </authorList>
    </citation>
    <scope>NUCLEOTIDE SEQUENCE [LARGE SCALE GENOMIC DNA]</scope>
    <source>
        <strain evidence="2">DSM 43817</strain>
    </source>
</reference>
<name>A0A1C6SIU3_9ACTN</name>
<evidence type="ECO:0000313" key="2">
    <source>
        <dbReference type="Proteomes" id="UP000198959"/>
    </source>
</evidence>
<dbReference type="RefSeq" id="WP_141725275.1">
    <property type="nucleotide sequence ID" value="NZ_FMHW01000002.1"/>
</dbReference>
<protein>
    <submittedName>
        <fullName evidence="1">Uncharacterized protein</fullName>
    </submittedName>
</protein>
<dbReference type="EMBL" id="FMHW01000002">
    <property type="protein sequence ID" value="SCL29474.1"/>
    <property type="molecule type" value="Genomic_DNA"/>
</dbReference>
<dbReference type="OrthoDB" id="3377677at2"/>
<sequence length="146" mass="17067">MLERLGLLSQVRLTWCKQKDWRIEVGLANVRVPDVQALCEVCQAAPELTDLLVDLAPAHVWRLVAVTATGPFLLPKSVKGLFWPLRWWWRRRRMHHARHARPDEGFLTLAPKRTVAPERRPGREAIGGRRRTRRVNRRVDCLLSQW</sequence>
<accession>A0A1C6SIU3</accession>
<organism evidence="1 2">
    <name type="scientific">Micromonospora pallida</name>
    <dbReference type="NCBI Taxonomy" id="145854"/>
    <lineage>
        <taxon>Bacteria</taxon>
        <taxon>Bacillati</taxon>
        <taxon>Actinomycetota</taxon>
        <taxon>Actinomycetes</taxon>
        <taxon>Micromonosporales</taxon>
        <taxon>Micromonosporaceae</taxon>
        <taxon>Micromonospora</taxon>
    </lineage>
</organism>
<evidence type="ECO:0000313" key="1">
    <source>
        <dbReference type="EMBL" id="SCL29474.1"/>
    </source>
</evidence>
<dbReference type="STRING" id="145854.GA0074692_2732"/>